<evidence type="ECO:0000256" key="1">
    <source>
        <dbReference type="SAM" id="MobiDB-lite"/>
    </source>
</evidence>
<reference evidence="2" key="1">
    <citation type="submission" date="2023-10" db="EMBL/GenBank/DDBJ databases">
        <authorList>
            <person name="Hackl T."/>
        </authorList>
    </citation>
    <scope>NUCLEOTIDE SEQUENCE</scope>
</reference>
<sequence>MTDQSNILELLNRSTSAESSDPRDRIYGLLGMSDITIGASDGLVVDYETKRPVDVYKDLMIYLIHRYGLVRMLYLDTTFGGKLDEDELPSWVIDWRRSTGWLQDPLRSPWEDLSFLRLREFPKTQIDSACLAITGDTLQLWGECVGVIVSQTESRVHSRDVGPDRPKSLLKAMMKKVRSSGARAMGRTSGAEAEAEAVRDGPEPEHHPRPLGSRKVEFSEAKRVAVQMRSGDGWPDYATPKEFYGRFVTLWGGQLHPLDWPSGPGPFWKASEDSKEFCSMWVAPMTAQAGDEVVLSPGSPLPLILRPVALGGSSSSSLRYRFVGPTMFVGSKTCMERKCSRF</sequence>
<organism evidence="2 3">
    <name type="scientific">Anthostomella pinea</name>
    <dbReference type="NCBI Taxonomy" id="933095"/>
    <lineage>
        <taxon>Eukaryota</taxon>
        <taxon>Fungi</taxon>
        <taxon>Dikarya</taxon>
        <taxon>Ascomycota</taxon>
        <taxon>Pezizomycotina</taxon>
        <taxon>Sordariomycetes</taxon>
        <taxon>Xylariomycetidae</taxon>
        <taxon>Xylariales</taxon>
        <taxon>Xylariaceae</taxon>
        <taxon>Anthostomella</taxon>
    </lineage>
</organism>
<protein>
    <submittedName>
        <fullName evidence="2">Uu.00g064550.m01.CDS01</fullName>
    </submittedName>
</protein>
<gene>
    <name evidence="2" type="ORF">KHLLAP_LOCUS11298</name>
</gene>
<comment type="caution">
    <text evidence="2">The sequence shown here is derived from an EMBL/GenBank/DDBJ whole genome shotgun (WGS) entry which is preliminary data.</text>
</comment>
<feature type="region of interest" description="Disordered" evidence="1">
    <location>
        <begin position="181"/>
        <end position="212"/>
    </location>
</feature>
<dbReference type="AlphaFoldDB" id="A0AAI8VUE6"/>
<evidence type="ECO:0000313" key="3">
    <source>
        <dbReference type="Proteomes" id="UP001295740"/>
    </source>
</evidence>
<keyword evidence="3" id="KW-1185">Reference proteome</keyword>
<accession>A0AAI8VUE6</accession>
<proteinExistence type="predicted"/>
<feature type="compositionally biased region" description="Basic and acidic residues" evidence="1">
    <location>
        <begin position="196"/>
        <end position="212"/>
    </location>
</feature>
<dbReference type="InterPro" id="IPR052895">
    <property type="entry name" value="HetReg/Transcr_Mod"/>
</dbReference>
<dbReference type="PANTHER" id="PTHR24148:SF64">
    <property type="entry name" value="HETEROKARYON INCOMPATIBILITY DOMAIN-CONTAINING PROTEIN"/>
    <property type="match status" value="1"/>
</dbReference>
<dbReference type="Proteomes" id="UP001295740">
    <property type="component" value="Unassembled WGS sequence"/>
</dbReference>
<dbReference type="EMBL" id="CAUWAG010000018">
    <property type="protein sequence ID" value="CAJ2510830.1"/>
    <property type="molecule type" value="Genomic_DNA"/>
</dbReference>
<evidence type="ECO:0000313" key="2">
    <source>
        <dbReference type="EMBL" id="CAJ2510830.1"/>
    </source>
</evidence>
<dbReference type="PANTHER" id="PTHR24148">
    <property type="entry name" value="ANKYRIN REPEAT DOMAIN-CONTAINING PROTEIN 39 HOMOLOG-RELATED"/>
    <property type="match status" value="1"/>
</dbReference>
<name>A0AAI8VUE6_9PEZI</name>